<protein>
    <submittedName>
        <fullName evidence="1">Uncharacterized protein</fullName>
    </submittedName>
</protein>
<evidence type="ECO:0000313" key="2">
    <source>
        <dbReference type="Proteomes" id="UP001054837"/>
    </source>
</evidence>
<proteinExistence type="predicted"/>
<comment type="caution">
    <text evidence="1">The sequence shown here is derived from an EMBL/GenBank/DDBJ whole genome shotgun (WGS) entry which is preliminary data.</text>
</comment>
<accession>A0AAV4WQD7</accession>
<gene>
    <name evidence="1" type="ORF">CDAR_278981</name>
</gene>
<reference evidence="1 2" key="1">
    <citation type="submission" date="2021-06" db="EMBL/GenBank/DDBJ databases">
        <title>Caerostris darwini draft genome.</title>
        <authorList>
            <person name="Kono N."/>
            <person name="Arakawa K."/>
        </authorList>
    </citation>
    <scope>NUCLEOTIDE SEQUENCE [LARGE SCALE GENOMIC DNA]</scope>
</reference>
<evidence type="ECO:0000313" key="1">
    <source>
        <dbReference type="EMBL" id="GIY84474.1"/>
    </source>
</evidence>
<dbReference type="AlphaFoldDB" id="A0AAV4WQD7"/>
<sequence length="89" mass="10010">MFLLFWRDPLECVAELMGHAFYKCARQLTVTVAALIGTPPWERRAFKVEEGGGVVAAQEVLLEHPFGWRVARSKSKNNSALHSYCDTIS</sequence>
<keyword evidence="2" id="KW-1185">Reference proteome</keyword>
<organism evidence="1 2">
    <name type="scientific">Caerostris darwini</name>
    <dbReference type="NCBI Taxonomy" id="1538125"/>
    <lineage>
        <taxon>Eukaryota</taxon>
        <taxon>Metazoa</taxon>
        <taxon>Ecdysozoa</taxon>
        <taxon>Arthropoda</taxon>
        <taxon>Chelicerata</taxon>
        <taxon>Arachnida</taxon>
        <taxon>Araneae</taxon>
        <taxon>Araneomorphae</taxon>
        <taxon>Entelegynae</taxon>
        <taxon>Araneoidea</taxon>
        <taxon>Araneidae</taxon>
        <taxon>Caerostris</taxon>
    </lineage>
</organism>
<dbReference type="Proteomes" id="UP001054837">
    <property type="component" value="Unassembled WGS sequence"/>
</dbReference>
<dbReference type="EMBL" id="BPLQ01014930">
    <property type="protein sequence ID" value="GIY84474.1"/>
    <property type="molecule type" value="Genomic_DNA"/>
</dbReference>
<name>A0AAV4WQD7_9ARAC</name>